<keyword evidence="3" id="KW-1185">Reference proteome</keyword>
<comment type="caution">
    <text evidence="2">The sequence shown here is derived from an EMBL/GenBank/DDBJ whole genome shotgun (WGS) entry which is preliminary data.</text>
</comment>
<keyword evidence="1" id="KW-0812">Transmembrane</keyword>
<gene>
    <name evidence="2" type="ORF">AGLY_000215</name>
</gene>
<feature type="transmembrane region" description="Helical" evidence="1">
    <location>
        <begin position="22"/>
        <end position="43"/>
    </location>
</feature>
<organism evidence="2 3">
    <name type="scientific">Aphis glycines</name>
    <name type="common">Soybean aphid</name>
    <dbReference type="NCBI Taxonomy" id="307491"/>
    <lineage>
        <taxon>Eukaryota</taxon>
        <taxon>Metazoa</taxon>
        <taxon>Ecdysozoa</taxon>
        <taxon>Arthropoda</taxon>
        <taxon>Hexapoda</taxon>
        <taxon>Insecta</taxon>
        <taxon>Pterygota</taxon>
        <taxon>Neoptera</taxon>
        <taxon>Paraneoptera</taxon>
        <taxon>Hemiptera</taxon>
        <taxon>Sternorrhyncha</taxon>
        <taxon>Aphidomorpha</taxon>
        <taxon>Aphidoidea</taxon>
        <taxon>Aphididae</taxon>
        <taxon>Aphidini</taxon>
        <taxon>Aphis</taxon>
        <taxon>Aphis</taxon>
    </lineage>
</organism>
<dbReference type="Proteomes" id="UP000475862">
    <property type="component" value="Unassembled WGS sequence"/>
</dbReference>
<evidence type="ECO:0000313" key="2">
    <source>
        <dbReference type="EMBL" id="KAE9544673.1"/>
    </source>
</evidence>
<evidence type="ECO:0000256" key="1">
    <source>
        <dbReference type="SAM" id="Phobius"/>
    </source>
</evidence>
<feature type="transmembrane region" description="Helical" evidence="1">
    <location>
        <begin position="293"/>
        <end position="310"/>
    </location>
</feature>
<evidence type="ECO:0000313" key="3">
    <source>
        <dbReference type="Proteomes" id="UP000475862"/>
    </source>
</evidence>
<dbReference type="EMBL" id="VYZN01000001">
    <property type="protein sequence ID" value="KAE9544673.1"/>
    <property type="molecule type" value="Genomic_DNA"/>
</dbReference>
<feature type="transmembrane region" description="Helical" evidence="1">
    <location>
        <begin position="116"/>
        <end position="138"/>
    </location>
</feature>
<protein>
    <submittedName>
        <fullName evidence="2">Uncharacterized protein</fullName>
    </submittedName>
</protein>
<accession>A0A6G0U6V5</accession>
<reference evidence="2 3" key="1">
    <citation type="submission" date="2019-08" db="EMBL/GenBank/DDBJ databases">
        <title>The genome of the soybean aphid Biotype 1, its phylome, world population structure and adaptation to the North American continent.</title>
        <authorList>
            <person name="Giordano R."/>
            <person name="Donthu R.K."/>
            <person name="Hernandez A.G."/>
            <person name="Wright C.L."/>
            <person name="Zimin A.V."/>
        </authorList>
    </citation>
    <scope>NUCLEOTIDE SEQUENCE [LARGE SCALE GENOMIC DNA]</scope>
    <source>
        <tissue evidence="2">Whole aphids</tissue>
    </source>
</reference>
<sequence>MTSSYLSNIIKQLINFNWPNTVILYSFWLLYPWLILGTSNLYSKGGTSELSTKSLRLLSSIFFTLVDELCREKCRKLNLFDRCRLRIVISNCLEPINRFALDSSTLTSSSSANCNIFFRIVTLTNTFQITFLNMLMYLNLDSHDMIKTRLNVILFINVIVKSQSAITNLQNKFGLQRRKVGIRKRTLYRKSGASMMPPRNIMNADYVGLSSDEQNCLRLADPVLVLLQDLHLQSTTHLVWEIIGLTIKWFCNRLKLQKRNEIILNCRIMTQMLLMCEHTQKHIVIITSVSDRVIRLALIFSFITTTYILFENKKFLLLPLVGHFLINVIHKSKWVCIIVNSYKELFNKFDIKQINVNTKRLSMLGYYVIPVYH</sequence>
<keyword evidence="1" id="KW-0472">Membrane</keyword>
<name>A0A6G0U6V5_APHGL</name>
<proteinExistence type="predicted"/>
<keyword evidence="1" id="KW-1133">Transmembrane helix</keyword>
<dbReference type="AlphaFoldDB" id="A0A6G0U6V5"/>